<dbReference type="EMBL" id="JAINUL010000001">
    <property type="protein sequence ID" value="MCC0100367.1"/>
    <property type="molecule type" value="Genomic_DNA"/>
</dbReference>
<proteinExistence type="predicted"/>
<dbReference type="Proteomes" id="UP001520654">
    <property type="component" value="Unassembled WGS sequence"/>
</dbReference>
<evidence type="ECO:0000313" key="2">
    <source>
        <dbReference type="Proteomes" id="UP001520654"/>
    </source>
</evidence>
<name>A0ABS8EH73_9ACTN</name>
<gene>
    <name evidence="1" type="ORF">K7B10_37455</name>
</gene>
<evidence type="ECO:0000313" key="1">
    <source>
        <dbReference type="EMBL" id="MCC0100367.1"/>
    </source>
</evidence>
<sequence>MEQAQLTLDEVLEYVKNRPDTTRTYQVPQGVIAALPLSEPPHMRLLGASEVQELADYLDTSPSSLKGPFKVFDATCSSCGRRITFLDFAKTAVELGMHAKEALRDVLTGKNGEWITIRGRDGGRPVACAGCGHAVPRLKMNGSYSEYSSSSYAYA</sequence>
<organism evidence="1 2">
    <name type="scientific">Streptomyces flavotricini</name>
    <dbReference type="NCBI Taxonomy" id="66888"/>
    <lineage>
        <taxon>Bacteria</taxon>
        <taxon>Bacillati</taxon>
        <taxon>Actinomycetota</taxon>
        <taxon>Actinomycetes</taxon>
        <taxon>Kitasatosporales</taxon>
        <taxon>Streptomycetaceae</taxon>
        <taxon>Streptomyces</taxon>
    </lineage>
</organism>
<reference evidence="1 2" key="1">
    <citation type="submission" date="2021-08" db="EMBL/GenBank/DDBJ databases">
        <title>Genomic Architecture of Streptomyces flavotricini NGL1 and Streptomyces erythrochromogenes HMS4 With Differential Plant Beneficial attributes and laccase production capabilities.</title>
        <authorList>
            <person name="Salwan R."/>
            <person name="Kaur R."/>
            <person name="Sharma V."/>
        </authorList>
    </citation>
    <scope>NUCLEOTIDE SEQUENCE [LARGE SCALE GENOMIC DNA]</scope>
    <source>
        <strain evidence="1 2">NGL1</strain>
    </source>
</reference>
<dbReference type="RefSeq" id="WP_229343862.1">
    <property type="nucleotide sequence ID" value="NZ_JAINUL010000001.1"/>
</dbReference>
<keyword evidence="2" id="KW-1185">Reference proteome</keyword>
<comment type="caution">
    <text evidence="1">The sequence shown here is derived from an EMBL/GenBank/DDBJ whole genome shotgun (WGS) entry which is preliminary data.</text>
</comment>
<accession>A0ABS8EH73</accession>
<protein>
    <submittedName>
        <fullName evidence="1">Uncharacterized protein</fullName>
    </submittedName>
</protein>